<accession>A0ABZ3BJS0</accession>
<reference evidence="1 2" key="1">
    <citation type="submission" date="2024-04" db="EMBL/GenBank/DDBJ databases">
        <title>Biological Control Activity of Plant Growth Promoting Rhizobacteria Burkholderia pyrrocinia BX1 against Tobacco black shank Introduction Tobacco black shank (TBS) caused by the oomycete Phytophthora. nicotianae (P. nicotianae) has become a destructive soil.</title>
        <authorList>
            <person name="Liu X."/>
            <person name="Shu C."/>
        </authorList>
    </citation>
    <scope>NUCLEOTIDE SEQUENCE [LARGE SCALE GENOMIC DNA]</scope>
    <source>
        <strain evidence="1 2">BX1</strain>
    </source>
</reference>
<keyword evidence="2" id="KW-1185">Reference proteome</keyword>
<protein>
    <submittedName>
        <fullName evidence="1">Uncharacterized protein</fullName>
    </submittedName>
</protein>
<evidence type="ECO:0000313" key="2">
    <source>
        <dbReference type="Proteomes" id="UP001484179"/>
    </source>
</evidence>
<organism evidence="1 2">
    <name type="scientific">Burkholderia pyrrocinia</name>
    <name type="common">Pseudomonas pyrrocinia</name>
    <dbReference type="NCBI Taxonomy" id="60550"/>
    <lineage>
        <taxon>Bacteria</taxon>
        <taxon>Pseudomonadati</taxon>
        <taxon>Pseudomonadota</taxon>
        <taxon>Betaproteobacteria</taxon>
        <taxon>Burkholderiales</taxon>
        <taxon>Burkholderiaceae</taxon>
        <taxon>Burkholderia</taxon>
        <taxon>Burkholderia cepacia complex</taxon>
    </lineage>
</organism>
<sequence length="48" mass="5071">MYQIADTAAPSPDTLLRIIAAQTEIAKLGLDLGSVMTQGLITLKTGLR</sequence>
<gene>
    <name evidence="1" type="ORF">WN985_07245</name>
</gene>
<name>A0ABZ3BJS0_BURPY</name>
<dbReference type="EMBL" id="CP150849">
    <property type="protein sequence ID" value="WZW55455.1"/>
    <property type="molecule type" value="Genomic_DNA"/>
</dbReference>
<evidence type="ECO:0000313" key="1">
    <source>
        <dbReference type="EMBL" id="WZW55455.1"/>
    </source>
</evidence>
<proteinExistence type="predicted"/>
<dbReference type="Proteomes" id="UP001484179">
    <property type="component" value="Chromosome 1"/>
</dbReference>
<dbReference type="RefSeq" id="WP_342309366.1">
    <property type="nucleotide sequence ID" value="NZ_CP150849.1"/>
</dbReference>